<sequence>MEWGAREKLLKPGGDDGYLWHVLLVAAFGHLAPKPFRLIEPNGQRPPYLLGYAHATEEGLHRHVAEFCDPAIASALGVSSLAVKVMPDSFVAGRRLGFELRVRPVVRQTKDGDRNRKREIDVFLQQTRARPDAEKPSRVAVYTDWLAAHLAKGGAALDTMRIIWLRRSAITRRDRERELRVHGEKGGGPDACFGGALTVTDPIAFNALLARGVGRHRAFGFGMLLLKPLPR</sequence>
<dbReference type="STRING" id="1505087.AYJ54_24570"/>
<keyword evidence="2" id="KW-1185">Reference proteome</keyword>
<dbReference type="NCBIfam" id="TIGR01907">
    <property type="entry name" value="casE_Cse3"/>
    <property type="match status" value="1"/>
</dbReference>
<dbReference type="Pfam" id="PF08798">
    <property type="entry name" value="CRISPR_assoc"/>
    <property type="match status" value="1"/>
</dbReference>
<name>A0A176YDG7_9BRAD</name>
<gene>
    <name evidence="1" type="ORF">AYJ54_24570</name>
</gene>
<evidence type="ECO:0008006" key="3">
    <source>
        <dbReference type="Google" id="ProtNLM"/>
    </source>
</evidence>
<reference evidence="1 2" key="1">
    <citation type="submission" date="2016-03" db="EMBL/GenBank/DDBJ databases">
        <title>Draft Genome Sequence of the Strain BR 10245 (Bradyrhizobium sp.) isolated from nodules of Centrolobium paraense.</title>
        <authorList>
            <person name="Simoes-Araujo J.L.Sr."/>
            <person name="Barauna A.C."/>
            <person name="Silva K."/>
            <person name="Zilli J.E."/>
        </authorList>
    </citation>
    <scope>NUCLEOTIDE SEQUENCE [LARGE SCALE GENOMIC DNA]</scope>
    <source>
        <strain evidence="1 2">BR 10245</strain>
    </source>
</reference>
<comment type="caution">
    <text evidence="1">The sequence shown here is derived from an EMBL/GenBank/DDBJ whole genome shotgun (WGS) entry which is preliminary data.</text>
</comment>
<dbReference type="AlphaFoldDB" id="A0A176YDG7"/>
<dbReference type="Gene3D" id="3.30.70.1210">
    <property type="entry name" value="Crispr-associated protein, domain 2"/>
    <property type="match status" value="1"/>
</dbReference>
<dbReference type="SMART" id="SM01101">
    <property type="entry name" value="CRISPR_assoc"/>
    <property type="match status" value="1"/>
</dbReference>
<protein>
    <recommendedName>
        <fullName evidence="3">Type I-E CRISPR-associated protein Cas6/Cse3/CasE</fullName>
    </recommendedName>
</protein>
<evidence type="ECO:0000313" key="2">
    <source>
        <dbReference type="Proteomes" id="UP000076959"/>
    </source>
</evidence>
<dbReference type="EMBL" id="LUUB01000088">
    <property type="protein sequence ID" value="OAF04031.1"/>
    <property type="molecule type" value="Genomic_DNA"/>
</dbReference>
<accession>A0A176YDG7</accession>
<dbReference type="SUPFAM" id="SSF117987">
    <property type="entry name" value="CRISPR-associated protein"/>
    <property type="match status" value="1"/>
</dbReference>
<proteinExistence type="predicted"/>
<evidence type="ECO:0000313" key="1">
    <source>
        <dbReference type="EMBL" id="OAF04031.1"/>
    </source>
</evidence>
<dbReference type="InterPro" id="IPR010179">
    <property type="entry name" value="CRISPR-assoc_prot_Cse3"/>
</dbReference>
<dbReference type="Proteomes" id="UP000076959">
    <property type="component" value="Unassembled WGS sequence"/>
</dbReference>
<organism evidence="1 2">
    <name type="scientific">Bradyrhizobium centrolobii</name>
    <dbReference type="NCBI Taxonomy" id="1505087"/>
    <lineage>
        <taxon>Bacteria</taxon>
        <taxon>Pseudomonadati</taxon>
        <taxon>Pseudomonadota</taxon>
        <taxon>Alphaproteobacteria</taxon>
        <taxon>Hyphomicrobiales</taxon>
        <taxon>Nitrobacteraceae</taxon>
        <taxon>Bradyrhizobium</taxon>
    </lineage>
</organism>